<protein>
    <recommendedName>
        <fullName evidence="2">USP8 dimerisation domain-containing protein</fullName>
    </recommendedName>
</protein>
<feature type="compositionally biased region" description="Polar residues" evidence="1">
    <location>
        <begin position="161"/>
        <end position="174"/>
    </location>
</feature>
<reference evidence="3" key="1">
    <citation type="submission" date="2021-01" db="EMBL/GenBank/DDBJ databases">
        <authorList>
            <person name="Corre E."/>
            <person name="Pelletier E."/>
            <person name="Niang G."/>
            <person name="Scheremetjew M."/>
            <person name="Finn R."/>
            <person name="Kale V."/>
            <person name="Holt S."/>
            <person name="Cochrane G."/>
            <person name="Meng A."/>
            <person name="Brown T."/>
            <person name="Cohen L."/>
        </authorList>
    </citation>
    <scope>NUCLEOTIDE SEQUENCE</scope>
    <source>
        <strain evidence="3">WS</strain>
    </source>
</reference>
<evidence type="ECO:0000256" key="1">
    <source>
        <dbReference type="SAM" id="MobiDB-lite"/>
    </source>
</evidence>
<accession>A0A7S1KM37</accession>
<feature type="compositionally biased region" description="Acidic residues" evidence="1">
    <location>
        <begin position="112"/>
        <end position="134"/>
    </location>
</feature>
<feature type="compositionally biased region" description="Low complexity" evidence="1">
    <location>
        <begin position="187"/>
        <end position="206"/>
    </location>
</feature>
<dbReference type="Pfam" id="PF08969">
    <property type="entry name" value="USP8_dimer"/>
    <property type="match status" value="1"/>
</dbReference>
<name>A0A7S1KM37_9EUKA</name>
<feature type="region of interest" description="Disordered" evidence="1">
    <location>
        <begin position="109"/>
        <end position="235"/>
    </location>
</feature>
<organism evidence="3">
    <name type="scientific">Percolomonas cosmopolitus</name>
    <dbReference type="NCBI Taxonomy" id="63605"/>
    <lineage>
        <taxon>Eukaryota</taxon>
        <taxon>Discoba</taxon>
        <taxon>Heterolobosea</taxon>
        <taxon>Tetramitia</taxon>
        <taxon>Eutetramitia</taxon>
        <taxon>Percolomonadidae</taxon>
        <taxon>Percolomonas</taxon>
    </lineage>
</organism>
<feature type="domain" description="USP8 dimerisation" evidence="2">
    <location>
        <begin position="5"/>
        <end position="112"/>
    </location>
</feature>
<evidence type="ECO:0000259" key="2">
    <source>
        <dbReference type="Pfam" id="PF08969"/>
    </source>
</evidence>
<sequence length="404" mass="45348">MICTSLQELNQLALTKLDEQIEKNGSLSHHFTLLKFTLQQAAKARSERDPEKTYLFLVMYMILVLRKIPAFDDELENNKRLQSEYMYNKGKVKKVKDEVERFRDYLQRMYEQDDDEENQDDNDEYNNDDDDDDEYHYQYEAEHDQDDHHPSPPRSAKRKTSTSSQNTRDSPSTRITHKIKPPKKVRPLPGLHSFLPSSPSLVSTPPTQHVRSTPMRASPQTTTLTSLSTTKETHTGIVSPSTQVLSRGMESLAMNENVQAQVGKRVGRVASDSVVQDRVGRGLSQVARNEQLQSSLGEALASSTENRVVQSLARNQKLQKNIGNAIHSTVTNKTAQKLAGTAISQAASNRELQKKAAKGLLSVGKGSLKAGVWSSKNAMKFGVKGAQLYMSQQQEQKSRKDSSE</sequence>
<evidence type="ECO:0000313" key="3">
    <source>
        <dbReference type="EMBL" id="CAD9077930.1"/>
    </source>
</evidence>
<gene>
    <name evidence="3" type="ORF">PCOS0759_LOCUS1162</name>
</gene>
<feature type="compositionally biased region" description="Low complexity" evidence="1">
    <location>
        <begin position="221"/>
        <end position="230"/>
    </location>
</feature>
<feature type="compositionally biased region" description="Basic and acidic residues" evidence="1">
    <location>
        <begin position="135"/>
        <end position="150"/>
    </location>
</feature>
<proteinExistence type="predicted"/>
<dbReference type="InterPro" id="IPR015063">
    <property type="entry name" value="USP8_dimer"/>
</dbReference>
<dbReference type="EMBL" id="HBGD01001430">
    <property type="protein sequence ID" value="CAD9077930.1"/>
    <property type="molecule type" value="Transcribed_RNA"/>
</dbReference>
<dbReference type="Gene3D" id="1.20.58.80">
    <property type="entry name" value="Phosphotransferase system, lactose/cellobiose-type IIA subunit"/>
    <property type="match status" value="1"/>
</dbReference>
<dbReference type="AlphaFoldDB" id="A0A7S1KM37"/>
<feature type="compositionally biased region" description="Basic residues" evidence="1">
    <location>
        <begin position="175"/>
        <end position="186"/>
    </location>
</feature>